<keyword evidence="10" id="KW-0413">Isomerase</keyword>
<keyword evidence="2 9" id="KW-0813">Transport</keyword>
<dbReference type="PANTHER" id="PTHR30081:SF1">
    <property type="entry name" value="PROTEIN TRANSLOCASE SUBUNIT SECD"/>
    <property type="match status" value="1"/>
</dbReference>
<dbReference type="InterPro" id="IPR054384">
    <property type="entry name" value="SecDF_P1_head"/>
</dbReference>
<evidence type="ECO:0000256" key="3">
    <source>
        <dbReference type="ARBA" id="ARBA00022475"/>
    </source>
</evidence>
<dbReference type="GO" id="GO:0003755">
    <property type="term" value="F:peptidyl-prolyl cis-trans isomerase activity"/>
    <property type="evidence" value="ECO:0007669"/>
    <property type="project" value="UniProtKB-KW"/>
</dbReference>
<feature type="transmembrane region" description="Helical" evidence="9">
    <location>
        <begin position="397"/>
        <end position="415"/>
    </location>
</feature>
<dbReference type="GO" id="GO:0015450">
    <property type="term" value="F:protein-transporting ATPase activity"/>
    <property type="evidence" value="ECO:0007669"/>
    <property type="project" value="InterPro"/>
</dbReference>
<dbReference type="InterPro" id="IPR046357">
    <property type="entry name" value="PPIase_dom_sf"/>
</dbReference>
<dbReference type="GO" id="GO:0043952">
    <property type="term" value="P:protein transport by the Sec complex"/>
    <property type="evidence" value="ECO:0007669"/>
    <property type="project" value="UniProtKB-UniRule"/>
</dbReference>
<protein>
    <recommendedName>
        <fullName evidence="9">Protein translocase subunit SecD</fullName>
    </recommendedName>
</protein>
<evidence type="ECO:0000256" key="7">
    <source>
        <dbReference type="ARBA" id="ARBA00023010"/>
    </source>
</evidence>
<dbReference type="InterPro" id="IPR022813">
    <property type="entry name" value="SecD/SecF_arch_bac"/>
</dbReference>
<feature type="transmembrane region" description="Helical" evidence="9">
    <location>
        <begin position="7"/>
        <end position="26"/>
    </location>
</feature>
<evidence type="ECO:0000256" key="9">
    <source>
        <dbReference type="HAMAP-Rule" id="MF_01463"/>
    </source>
</evidence>
<keyword evidence="3 9" id="KW-1003">Cell membrane</keyword>
<evidence type="ECO:0000256" key="8">
    <source>
        <dbReference type="ARBA" id="ARBA00023136"/>
    </source>
</evidence>
<dbReference type="NCBIfam" id="TIGR00916">
    <property type="entry name" value="2A0604s01"/>
    <property type="match status" value="1"/>
</dbReference>
<feature type="domain" description="PpiC" evidence="11">
    <location>
        <begin position="142"/>
        <end position="238"/>
    </location>
</feature>
<dbReference type="InterPro" id="IPR048634">
    <property type="entry name" value="SecD_SecF_C"/>
</dbReference>
<dbReference type="SUPFAM" id="SSF54534">
    <property type="entry name" value="FKBP-like"/>
    <property type="match status" value="1"/>
</dbReference>
<feature type="transmembrane region" description="Helical" evidence="9">
    <location>
        <begin position="420"/>
        <end position="440"/>
    </location>
</feature>
<evidence type="ECO:0000256" key="4">
    <source>
        <dbReference type="ARBA" id="ARBA00022692"/>
    </source>
</evidence>
<feature type="transmembrane region" description="Helical" evidence="9">
    <location>
        <begin position="523"/>
        <end position="543"/>
    </location>
</feature>
<dbReference type="EMBL" id="MGER01000020">
    <property type="protein sequence ID" value="OGL88633.1"/>
    <property type="molecule type" value="Genomic_DNA"/>
</dbReference>
<dbReference type="Pfam" id="PF21760">
    <property type="entry name" value="SecD_1st"/>
    <property type="match status" value="1"/>
</dbReference>
<comment type="caution">
    <text evidence="12">The sequence shown here is derived from an EMBL/GenBank/DDBJ whole genome shotgun (WGS) entry which is preliminary data.</text>
</comment>
<dbReference type="InterPro" id="IPR005791">
    <property type="entry name" value="SecD"/>
</dbReference>
<evidence type="ECO:0000256" key="10">
    <source>
        <dbReference type="PROSITE-ProRule" id="PRU00278"/>
    </source>
</evidence>
<dbReference type="Pfam" id="PF02355">
    <property type="entry name" value="SecD_SecF_C"/>
    <property type="match status" value="1"/>
</dbReference>
<feature type="transmembrane region" description="Helical" evidence="9">
    <location>
        <begin position="499"/>
        <end position="517"/>
    </location>
</feature>
<feature type="transmembrane region" description="Helical" evidence="9">
    <location>
        <begin position="446"/>
        <end position="467"/>
    </location>
</feature>
<evidence type="ECO:0000256" key="2">
    <source>
        <dbReference type="ARBA" id="ARBA00022448"/>
    </source>
</evidence>
<dbReference type="GO" id="GO:0065002">
    <property type="term" value="P:intracellular protein transmembrane transport"/>
    <property type="evidence" value="ECO:0007669"/>
    <property type="project" value="UniProtKB-UniRule"/>
</dbReference>
<comment type="subunit">
    <text evidence="9">Forms a complex with SecF. Part of the essential Sec protein translocation apparatus which comprises SecA, SecYEG and auxiliary proteins SecDF. Other proteins may also be involved.</text>
</comment>
<dbReference type="PANTHER" id="PTHR30081">
    <property type="entry name" value="PROTEIN-EXPORT MEMBRANE PROTEIN SEC"/>
    <property type="match status" value="1"/>
</dbReference>
<dbReference type="NCBIfam" id="TIGR01129">
    <property type="entry name" value="secD"/>
    <property type="match status" value="1"/>
</dbReference>
<dbReference type="FunFam" id="1.20.1640.10:FF:000004">
    <property type="entry name" value="Protein translocase subunit SecD"/>
    <property type="match status" value="1"/>
</dbReference>
<reference evidence="12 13" key="1">
    <citation type="journal article" date="2016" name="Nat. Commun.">
        <title>Thousands of microbial genomes shed light on interconnected biogeochemical processes in an aquifer system.</title>
        <authorList>
            <person name="Anantharaman K."/>
            <person name="Brown C.T."/>
            <person name="Hug L.A."/>
            <person name="Sharon I."/>
            <person name="Castelle C.J."/>
            <person name="Probst A.J."/>
            <person name="Thomas B.C."/>
            <person name="Singh A."/>
            <person name="Wilkins M.J."/>
            <person name="Karaoz U."/>
            <person name="Brodie E.L."/>
            <person name="Williams K.H."/>
            <person name="Hubbard S.S."/>
            <person name="Banfield J.F."/>
        </authorList>
    </citation>
    <scope>NUCLEOTIDE SEQUENCE [LARGE SCALE GENOMIC DNA]</scope>
</reference>
<keyword evidence="7 9" id="KW-0811">Translocation</keyword>
<evidence type="ECO:0000259" key="11">
    <source>
        <dbReference type="PROSITE" id="PS50198"/>
    </source>
</evidence>
<dbReference type="PROSITE" id="PS50198">
    <property type="entry name" value="PPIC_PPIASE_2"/>
    <property type="match status" value="1"/>
</dbReference>
<dbReference type="Pfam" id="PF13616">
    <property type="entry name" value="Rotamase_3"/>
    <property type="match status" value="1"/>
</dbReference>
<evidence type="ECO:0000256" key="6">
    <source>
        <dbReference type="ARBA" id="ARBA00022989"/>
    </source>
</evidence>
<dbReference type="Gene3D" id="3.30.1360.200">
    <property type="match status" value="1"/>
</dbReference>
<gene>
    <name evidence="9" type="primary">secD</name>
    <name evidence="12" type="ORF">A3I42_02475</name>
</gene>
<dbReference type="InterPro" id="IPR001036">
    <property type="entry name" value="Acrflvin-R"/>
</dbReference>
<comment type="subcellular location">
    <subcellularLocation>
        <location evidence="1 9">Cell membrane</location>
        <topology evidence="1 9">Multi-pass membrane protein</topology>
    </subcellularLocation>
</comment>
<comment type="similarity">
    <text evidence="9">Belongs to the SecD/SecF family. SecD subfamily.</text>
</comment>
<dbReference type="InterPro" id="IPR048631">
    <property type="entry name" value="SecD_1st"/>
</dbReference>
<dbReference type="AlphaFoldDB" id="A0A1F7VDX4"/>
<proteinExistence type="inferred from homology"/>
<keyword evidence="4 9" id="KW-0812">Transmembrane</keyword>
<organism evidence="12 13">
    <name type="scientific">Candidatus Uhrbacteria bacterium RIFCSPLOWO2_02_FULL_49_11</name>
    <dbReference type="NCBI Taxonomy" id="1802409"/>
    <lineage>
        <taxon>Bacteria</taxon>
        <taxon>Candidatus Uhriibacteriota</taxon>
    </lineage>
</organism>
<dbReference type="Gene3D" id="3.10.50.40">
    <property type="match status" value="1"/>
</dbReference>
<keyword evidence="5 9" id="KW-0653">Protein transport</keyword>
<accession>A0A1F7VDX4</accession>
<keyword evidence="6 9" id="KW-1133">Transmembrane helix</keyword>
<evidence type="ECO:0000256" key="5">
    <source>
        <dbReference type="ARBA" id="ARBA00022927"/>
    </source>
</evidence>
<evidence type="ECO:0000313" key="13">
    <source>
        <dbReference type="Proteomes" id="UP000178264"/>
    </source>
</evidence>
<sequence length="570" mass="62099">MANKQRLWSYVGFIAVLFLIALIFVAPKLPSSIPAASFFAKFPYKLGLDLKGGAHLIYQADTSQVPFADKQSAINGVRDVIERRVNAFGISEPLVQTNQSGDEYRVIVELAGVFNVDEAIQLIGETPLLEFKTQNPVADAPLTEDQKQQLDSDNEAIRKHAEEALALALTPEADFNALAKQYSEDPGSKDQGGDLGWAKKGVFVPEFDEAIFETLHAGETTKELVQTQFGYHIIKKIEEREVEGAAKGEPEKEVHAAHILLRTISEQDIASQIDSWVNTALSGKQLKRASVQFNSQTGEPNVNLEFNDEGSKLFAELTGANIGKPIAIFLDGQAISVPTVQEKIEGGSAVITGRFNVKEARTLAERLNAGALPVPIHLIAQTTVGPTLGSLSLNQSLRAGMIGILVVMLFMMLYYRLPGIIASFTLLLYASIVLVLFKLIPVTLTLAGIAGFILSVGMAVDANILIFERLKEELKAGRDLSTAVEEGFKRAWTSIRDSNFSSLITCAILMWFGSSIIKGFAVTLIIGILSSMFTAITVSRTILKAIALTGAKKHLWMFGYHRVETKSNST</sequence>
<dbReference type="HAMAP" id="MF_01463_B">
    <property type="entry name" value="SecD_B"/>
    <property type="match status" value="1"/>
</dbReference>
<dbReference type="Gene3D" id="1.20.1640.10">
    <property type="entry name" value="Multidrug efflux transporter AcrB transmembrane domain"/>
    <property type="match status" value="1"/>
</dbReference>
<keyword evidence="10" id="KW-0697">Rotamase</keyword>
<keyword evidence="8 9" id="KW-0472">Membrane</keyword>
<dbReference type="InterPro" id="IPR055344">
    <property type="entry name" value="SecD_SecF_C_bact"/>
</dbReference>
<name>A0A1F7VDX4_9BACT</name>
<evidence type="ECO:0000313" key="12">
    <source>
        <dbReference type="EMBL" id="OGL88633.1"/>
    </source>
</evidence>
<dbReference type="GO" id="GO:0006605">
    <property type="term" value="P:protein targeting"/>
    <property type="evidence" value="ECO:0007669"/>
    <property type="project" value="UniProtKB-UniRule"/>
</dbReference>
<dbReference type="SUPFAM" id="SSF82866">
    <property type="entry name" value="Multidrug efflux transporter AcrB transmembrane domain"/>
    <property type="match status" value="1"/>
</dbReference>
<dbReference type="GO" id="GO:0005886">
    <property type="term" value="C:plasma membrane"/>
    <property type="evidence" value="ECO:0007669"/>
    <property type="project" value="UniProtKB-SubCell"/>
</dbReference>
<dbReference type="Gene3D" id="3.30.70.3400">
    <property type="match status" value="1"/>
</dbReference>
<dbReference type="Pfam" id="PF22599">
    <property type="entry name" value="SecDF_P1_head"/>
    <property type="match status" value="1"/>
</dbReference>
<comment type="function">
    <text evidence="9">Part of the Sec protein translocase complex. Interacts with the SecYEG preprotein conducting channel. SecDF uses the proton motive force (PMF) to complete protein translocation after the ATP-dependent function of SecA.</text>
</comment>
<dbReference type="InterPro" id="IPR000297">
    <property type="entry name" value="PPIase_PpiC"/>
</dbReference>
<dbReference type="PRINTS" id="PR00702">
    <property type="entry name" value="ACRIFLAVINRP"/>
</dbReference>
<dbReference type="Proteomes" id="UP000178264">
    <property type="component" value="Unassembled WGS sequence"/>
</dbReference>
<evidence type="ECO:0000256" key="1">
    <source>
        <dbReference type="ARBA" id="ARBA00004651"/>
    </source>
</evidence>